<comment type="similarity">
    <text evidence="1">Belongs to the N(4)/N(6)-methyltransferase family.</text>
</comment>
<keyword evidence="13" id="KW-1185">Reference proteome</keyword>
<evidence type="ECO:0000256" key="6">
    <source>
        <dbReference type="ARBA" id="ARBA00022747"/>
    </source>
</evidence>
<dbReference type="GO" id="GO:0003677">
    <property type="term" value="F:DNA binding"/>
    <property type="evidence" value="ECO:0007669"/>
    <property type="project" value="UniProtKB-KW"/>
</dbReference>
<protein>
    <recommendedName>
        <fullName evidence="2">site-specific DNA-methyltransferase (adenine-specific)</fullName>
        <ecNumber evidence="2">2.1.1.72</ecNumber>
    </recommendedName>
</protein>
<dbReference type="PANTHER" id="PTHR42933:SF3">
    <property type="entry name" value="TYPE I RESTRICTION ENZYME MJAVIII METHYLASE SUBUNIT"/>
    <property type="match status" value="1"/>
</dbReference>
<dbReference type="Gene3D" id="3.30.950.30">
    <property type="entry name" value="Schlafen, AAA domain"/>
    <property type="match status" value="1"/>
</dbReference>
<dbReference type="Gene3D" id="3.40.50.150">
    <property type="entry name" value="Vaccinia Virus protein VP39"/>
    <property type="match status" value="1"/>
</dbReference>
<dbReference type="EC" id="2.1.1.72" evidence="2"/>
<dbReference type="Pfam" id="PF04326">
    <property type="entry name" value="SLFN_AlbA_2"/>
    <property type="match status" value="1"/>
</dbReference>
<dbReference type="Proteomes" id="UP000198367">
    <property type="component" value="Chromosome"/>
</dbReference>
<sequence>MSKKISLQQLETVLWKGITEHRGNLDYSVIRDQVLCLMFIKYLSDRFLLEREQITQTFLQQGHSLDKSEVLAEEPNAYQTGFIPLSTSWASLVNINPFFHLGNELNRVAESIERYQPWLSGVLTSVDFCQSFNHADEKAINRFWAGLIHFFSSLDLASDYSDDFPQLFSGLLKRFADAEGKKGGVFYTPKEVVSLMVHLIKPNAKMSVYDPTCGFGGALIQADEYLRKNSTPRLADHLLLFGQELSYSTAAVCRMNLIANGLFYARIECGDTLISPKYVRENRLERFDRVLCHPPFSLKLTNPEEYYFDNFGQFSFGFPPKSSADLAFLQHVIASLNDTGLGAVVMPLGALFRGNSEQAIREEILRCDLVESVIALPPGIFYGTSISTCLVIVNKSKHPDRKGKVLFVDASQEFEAGQYMNMLTGDGSQRVVEAFEKFESLGAFSKVIPVDELLRNDAKLDVKRYIDNSPVIREIATLLRHHEGFEQVSLSNKKMVNAIEVVKADTNLDTPNAIYLRRTRPEHAAISLGFSMTPKPNEYLRLTFNQDRLLSEYAKLFFESQLGKLMLGQIPTGVSIQRLQAKSIQALSIPIPKLEVQQEVIKVAGKLEIARKQIDLFFSKLTTEPKQYKAIEDNTDAMVYTLSSMSDTKYLQHLISFGETRQMEFKQSFFANADKLHKPEGRIEKDSGVQAEVIKDIVSFINTSGGILLIGVNDKGKVLGVDLECKRFKFNKMDNYFQELGAQLASRISPDYLQYCKLTEVPFEDKTVVRIDCSPSSHPIFMDNTKFYVRTDTSSPELTGNSMLRYIQNHFKVALFNDPETHSPTA</sequence>
<feature type="domain" description="DNA methylase adenine-specific" evidence="9">
    <location>
        <begin position="161"/>
        <end position="469"/>
    </location>
</feature>
<keyword evidence="4" id="KW-0808">Transferase</keyword>
<dbReference type="GO" id="GO:0009307">
    <property type="term" value="P:DNA restriction-modification system"/>
    <property type="evidence" value="ECO:0007669"/>
    <property type="project" value="UniProtKB-KW"/>
</dbReference>
<dbReference type="Gene3D" id="3.90.220.20">
    <property type="entry name" value="DNA methylase specificity domains"/>
    <property type="match status" value="1"/>
</dbReference>
<dbReference type="InterPro" id="IPR022749">
    <property type="entry name" value="D12N6_MeTrfase_N"/>
</dbReference>
<dbReference type="GO" id="GO:0032259">
    <property type="term" value="P:methylation"/>
    <property type="evidence" value="ECO:0007669"/>
    <property type="project" value="UniProtKB-KW"/>
</dbReference>
<organism evidence="12 13">
    <name type="scientific">Shewanella bicestrii</name>
    <dbReference type="NCBI Taxonomy" id="2018305"/>
    <lineage>
        <taxon>Bacteria</taxon>
        <taxon>Pseudomonadati</taxon>
        <taxon>Pseudomonadota</taxon>
        <taxon>Gammaproteobacteria</taxon>
        <taxon>Alteromonadales</taxon>
        <taxon>Shewanellaceae</taxon>
        <taxon>Shewanella</taxon>
    </lineage>
</organism>
<feature type="domain" description="Schlafen AlbA-2" evidence="10">
    <location>
        <begin position="659"/>
        <end position="796"/>
    </location>
</feature>
<evidence type="ECO:0000256" key="7">
    <source>
        <dbReference type="ARBA" id="ARBA00023125"/>
    </source>
</evidence>
<dbReference type="SUPFAM" id="SSF116734">
    <property type="entry name" value="DNA methylase specificity domain"/>
    <property type="match status" value="1"/>
</dbReference>
<feature type="domain" description="N6 adenine-specific DNA methyltransferase N-terminal" evidence="11">
    <location>
        <begin position="10"/>
        <end position="141"/>
    </location>
</feature>
<keyword evidence="5" id="KW-0949">S-adenosyl-L-methionine</keyword>
<evidence type="ECO:0000259" key="9">
    <source>
        <dbReference type="Pfam" id="PF02384"/>
    </source>
</evidence>
<dbReference type="PANTHER" id="PTHR42933">
    <property type="entry name" value="SLR6095 PROTEIN"/>
    <property type="match status" value="1"/>
</dbReference>
<dbReference type="REBASE" id="211653">
    <property type="entry name" value="M1.SbiJAB1ORF1760P"/>
</dbReference>
<evidence type="ECO:0000256" key="1">
    <source>
        <dbReference type="ARBA" id="ARBA00006594"/>
    </source>
</evidence>
<dbReference type="EMBL" id="CP022358">
    <property type="protein sequence ID" value="ASK67682.1"/>
    <property type="molecule type" value="Genomic_DNA"/>
</dbReference>
<evidence type="ECO:0000259" key="11">
    <source>
        <dbReference type="Pfam" id="PF12161"/>
    </source>
</evidence>
<evidence type="ECO:0000256" key="5">
    <source>
        <dbReference type="ARBA" id="ARBA00022691"/>
    </source>
</evidence>
<keyword evidence="3" id="KW-0489">Methyltransferase</keyword>
<dbReference type="InterPro" id="IPR038461">
    <property type="entry name" value="Schlafen_AlbA_2_dom_sf"/>
</dbReference>
<dbReference type="Gene3D" id="1.20.1260.30">
    <property type="match status" value="1"/>
</dbReference>
<dbReference type="InterPro" id="IPR029063">
    <property type="entry name" value="SAM-dependent_MTases_sf"/>
</dbReference>
<dbReference type="PRINTS" id="PR00507">
    <property type="entry name" value="N12N6MTFRASE"/>
</dbReference>
<keyword evidence="7" id="KW-0238">DNA-binding</keyword>
<accession>A0A220UIE3</accession>
<dbReference type="SUPFAM" id="SSF53335">
    <property type="entry name" value="S-adenosyl-L-methionine-dependent methyltransferases"/>
    <property type="match status" value="1"/>
</dbReference>
<dbReference type="InterPro" id="IPR051537">
    <property type="entry name" value="DNA_Adenine_Mtase"/>
</dbReference>
<dbReference type="Pfam" id="PF02384">
    <property type="entry name" value="N6_Mtase"/>
    <property type="match status" value="1"/>
</dbReference>
<evidence type="ECO:0000313" key="13">
    <source>
        <dbReference type="Proteomes" id="UP000198367"/>
    </source>
</evidence>
<reference evidence="12 13" key="1">
    <citation type="submission" date="2017-07" db="EMBL/GenBank/DDBJ databases">
        <title>Phenotypical and genomic characterization of a clinical isolate of Shewanella bicestrii sp. nov. producing an extended-spectrum beta-lactamase and a new oxacillinase variant.</title>
        <authorList>
            <person name="Jousset A.B."/>
            <person name="Bonnin R.A."/>
            <person name="Girlich D."/>
            <person name="Dabos L."/>
            <person name="Potron A."/>
            <person name="Dortet L."/>
            <person name="Glaser P."/>
            <person name="Naas T."/>
        </authorList>
    </citation>
    <scope>NUCLEOTIDE SEQUENCE [LARGE SCALE GENOMIC DNA]</scope>
    <source>
        <strain evidence="12 13">JAB-1</strain>
    </source>
</reference>
<evidence type="ECO:0000256" key="2">
    <source>
        <dbReference type="ARBA" id="ARBA00011900"/>
    </source>
</evidence>
<proteinExistence type="inferred from homology"/>
<evidence type="ECO:0000256" key="4">
    <source>
        <dbReference type="ARBA" id="ARBA00022679"/>
    </source>
</evidence>
<dbReference type="InterPro" id="IPR003356">
    <property type="entry name" value="DNA_methylase_A-5"/>
</dbReference>
<comment type="catalytic activity">
    <reaction evidence="8">
        <text>a 2'-deoxyadenosine in DNA + S-adenosyl-L-methionine = an N(6)-methyl-2'-deoxyadenosine in DNA + S-adenosyl-L-homocysteine + H(+)</text>
        <dbReference type="Rhea" id="RHEA:15197"/>
        <dbReference type="Rhea" id="RHEA-COMP:12418"/>
        <dbReference type="Rhea" id="RHEA-COMP:12419"/>
        <dbReference type="ChEBI" id="CHEBI:15378"/>
        <dbReference type="ChEBI" id="CHEBI:57856"/>
        <dbReference type="ChEBI" id="CHEBI:59789"/>
        <dbReference type="ChEBI" id="CHEBI:90615"/>
        <dbReference type="ChEBI" id="CHEBI:90616"/>
        <dbReference type="EC" id="2.1.1.72"/>
    </reaction>
</comment>
<evidence type="ECO:0000256" key="3">
    <source>
        <dbReference type="ARBA" id="ARBA00022603"/>
    </source>
</evidence>
<gene>
    <name evidence="12" type="ORF">CF168_01760</name>
</gene>
<dbReference type="RefSeq" id="WP_089066767.1">
    <property type="nucleotide sequence ID" value="NZ_CP022358.1"/>
</dbReference>
<dbReference type="KEGG" id="sbj:CF168_01760"/>
<evidence type="ECO:0000259" key="10">
    <source>
        <dbReference type="Pfam" id="PF04326"/>
    </source>
</evidence>
<dbReference type="InterPro" id="IPR044946">
    <property type="entry name" value="Restrct_endonuc_typeI_TRD_sf"/>
</dbReference>
<dbReference type="Pfam" id="PF12161">
    <property type="entry name" value="HsdM_N"/>
    <property type="match status" value="1"/>
</dbReference>
<dbReference type="InterPro" id="IPR007421">
    <property type="entry name" value="Schlafen_AlbA_2_dom"/>
</dbReference>
<evidence type="ECO:0000256" key="8">
    <source>
        <dbReference type="ARBA" id="ARBA00047942"/>
    </source>
</evidence>
<evidence type="ECO:0000313" key="12">
    <source>
        <dbReference type="EMBL" id="ASK67682.1"/>
    </source>
</evidence>
<dbReference type="GO" id="GO:0008170">
    <property type="term" value="F:N-methyltransferase activity"/>
    <property type="evidence" value="ECO:0007669"/>
    <property type="project" value="InterPro"/>
</dbReference>
<name>A0A220UIE3_9GAMM</name>
<keyword evidence="6" id="KW-0680">Restriction system</keyword>
<dbReference type="GO" id="GO:0009007">
    <property type="term" value="F:site-specific DNA-methyltransferase (adenine-specific) activity"/>
    <property type="evidence" value="ECO:0007669"/>
    <property type="project" value="UniProtKB-EC"/>
</dbReference>
<dbReference type="AlphaFoldDB" id="A0A220UIE3"/>
<dbReference type="InterPro" id="IPR038333">
    <property type="entry name" value="T1MK-like_N_sf"/>
</dbReference>